<reference evidence="1 2" key="1">
    <citation type="journal article" date="2011" name="Proc. Natl. Acad. Sci. U.S.A.">
        <title>Evolutionary erosion of yeast sex chromosomes by mating-type switching accidents.</title>
        <authorList>
            <person name="Gordon J.L."/>
            <person name="Armisen D."/>
            <person name="Proux-Wera E."/>
            <person name="Oheigeartaigh S.S."/>
            <person name="Byrne K.P."/>
            <person name="Wolfe K.H."/>
        </authorList>
    </citation>
    <scope>NUCLEOTIDE SEQUENCE [LARGE SCALE GENOMIC DNA]</scope>
    <source>
        <strain evidence="2">ATCC 10597 / BCRC 20456 / CBS 421 / NBRC 0211 / NRRL Y-12639</strain>
    </source>
</reference>
<dbReference type="eggNOG" id="ENOG502S3YH">
    <property type="taxonomic scope" value="Eukaryota"/>
</dbReference>
<dbReference type="AlphaFoldDB" id="G0W9Y1"/>
<dbReference type="HOGENOM" id="CLU_150213_0_0_1"/>
<accession>G0W9Y1</accession>
<dbReference type="EMBL" id="HE580270">
    <property type="protein sequence ID" value="CCD24592.1"/>
    <property type="molecule type" value="Genomic_DNA"/>
</dbReference>
<dbReference type="GeneID" id="11494818"/>
<protein>
    <submittedName>
        <fullName evidence="1">Uncharacterized protein</fullName>
    </submittedName>
</protein>
<evidence type="ECO:0000313" key="2">
    <source>
        <dbReference type="Proteomes" id="UP000000689"/>
    </source>
</evidence>
<organism evidence="1 2">
    <name type="scientific">Naumovozyma dairenensis (strain ATCC 10597 / BCRC 20456 / CBS 421 / NBRC 0211 / NRRL Y-12639)</name>
    <name type="common">Saccharomyces dairenensis</name>
    <dbReference type="NCBI Taxonomy" id="1071378"/>
    <lineage>
        <taxon>Eukaryota</taxon>
        <taxon>Fungi</taxon>
        <taxon>Dikarya</taxon>
        <taxon>Ascomycota</taxon>
        <taxon>Saccharomycotina</taxon>
        <taxon>Saccharomycetes</taxon>
        <taxon>Saccharomycetales</taxon>
        <taxon>Saccharomycetaceae</taxon>
        <taxon>Naumovozyma</taxon>
    </lineage>
</organism>
<keyword evidence="2" id="KW-1185">Reference proteome</keyword>
<dbReference type="OMA" id="RAYAKSW"/>
<dbReference type="Proteomes" id="UP000000689">
    <property type="component" value="Chromosome 4"/>
</dbReference>
<proteinExistence type="predicted"/>
<dbReference type="OrthoDB" id="10008801at2759"/>
<dbReference type="KEGG" id="ndi:NDAI_0D02780"/>
<dbReference type="RefSeq" id="XP_003669835.1">
    <property type="nucleotide sequence ID" value="XM_003669787.1"/>
</dbReference>
<evidence type="ECO:0000313" key="1">
    <source>
        <dbReference type="EMBL" id="CCD24592.1"/>
    </source>
</evidence>
<gene>
    <name evidence="1" type="primary">NDAI0D02780</name>
    <name evidence="1" type="ordered locus">NDAI_0D02780</name>
</gene>
<sequence length="137" mass="15649">MNVSKALRVSRILKPSIIHRQIPRRAYAKSWDKLQEQSNDKVDAHIKVNTLLNDITSKPNLAAKLETIQNIMIKRNLVSTEDTSKPKVWQMIKILTNKELRSAMEDFKKELAKSNVQLGPEQLKSLMVVLGMEKGSK</sequence>
<name>G0W9Y1_NAUDC</name>